<proteinExistence type="predicted"/>
<dbReference type="EMBL" id="ML979136">
    <property type="protein sequence ID" value="KAF1915385.1"/>
    <property type="molecule type" value="Genomic_DNA"/>
</dbReference>
<name>A0A6A5QIG6_AMPQU</name>
<accession>A0A6A5QIG6</accession>
<evidence type="ECO:0000313" key="2">
    <source>
        <dbReference type="Proteomes" id="UP000800096"/>
    </source>
</evidence>
<reference evidence="1" key="1">
    <citation type="journal article" date="2020" name="Stud. Mycol.">
        <title>101 Dothideomycetes genomes: a test case for predicting lifestyles and emergence of pathogens.</title>
        <authorList>
            <person name="Haridas S."/>
            <person name="Albert R."/>
            <person name="Binder M."/>
            <person name="Bloem J."/>
            <person name="Labutti K."/>
            <person name="Salamov A."/>
            <person name="Andreopoulos B."/>
            <person name="Baker S."/>
            <person name="Barry K."/>
            <person name="Bills G."/>
            <person name="Bluhm B."/>
            <person name="Cannon C."/>
            <person name="Castanera R."/>
            <person name="Culley D."/>
            <person name="Daum C."/>
            <person name="Ezra D."/>
            <person name="Gonzalez J."/>
            <person name="Henrissat B."/>
            <person name="Kuo A."/>
            <person name="Liang C."/>
            <person name="Lipzen A."/>
            <person name="Lutzoni F."/>
            <person name="Magnuson J."/>
            <person name="Mondo S."/>
            <person name="Nolan M."/>
            <person name="Ohm R."/>
            <person name="Pangilinan J."/>
            <person name="Park H.-J."/>
            <person name="Ramirez L."/>
            <person name="Alfaro M."/>
            <person name="Sun H."/>
            <person name="Tritt A."/>
            <person name="Yoshinaga Y."/>
            <person name="Zwiers L.-H."/>
            <person name="Turgeon B."/>
            <person name="Goodwin S."/>
            <person name="Spatafora J."/>
            <person name="Crous P."/>
            <person name="Grigoriev I."/>
        </authorList>
    </citation>
    <scope>NUCLEOTIDE SEQUENCE</scope>
    <source>
        <strain evidence="1">HMLAC05119</strain>
    </source>
</reference>
<protein>
    <submittedName>
        <fullName evidence="1">Uncharacterized protein</fullName>
    </submittedName>
</protein>
<evidence type="ECO:0000313" key="1">
    <source>
        <dbReference type="EMBL" id="KAF1915385.1"/>
    </source>
</evidence>
<dbReference type="AlphaFoldDB" id="A0A6A5QIG6"/>
<dbReference type="Proteomes" id="UP000800096">
    <property type="component" value="Unassembled WGS sequence"/>
</dbReference>
<gene>
    <name evidence="1" type="ORF">BDU57DRAFT_271738</name>
</gene>
<keyword evidence="2" id="KW-1185">Reference proteome</keyword>
<organism evidence="1 2">
    <name type="scientific">Ampelomyces quisqualis</name>
    <name type="common">Powdery mildew agent</name>
    <dbReference type="NCBI Taxonomy" id="50730"/>
    <lineage>
        <taxon>Eukaryota</taxon>
        <taxon>Fungi</taxon>
        <taxon>Dikarya</taxon>
        <taxon>Ascomycota</taxon>
        <taxon>Pezizomycotina</taxon>
        <taxon>Dothideomycetes</taxon>
        <taxon>Pleosporomycetidae</taxon>
        <taxon>Pleosporales</taxon>
        <taxon>Pleosporineae</taxon>
        <taxon>Phaeosphaeriaceae</taxon>
        <taxon>Ampelomyces</taxon>
    </lineage>
</organism>
<sequence>MSTCQTLLIQRNGSRAFSNCLLAHIAHHDCSPDSTNAQQKAIHNSTQPICDCLTHPHRKRLPDRSQELLPPTDHHFLYSRVSSYRICNHSPSRLSLTLDVHIAAFGEILRCRRRTEQNMTNVDLDSPSHIILPAVLLAFSALVSNANFIFSWSLSFLCPRSIICPSPTCSIR</sequence>